<evidence type="ECO:0000313" key="3">
    <source>
        <dbReference type="Proteomes" id="UP000466730"/>
    </source>
</evidence>
<feature type="transmembrane region" description="Helical" evidence="1">
    <location>
        <begin position="26"/>
        <end position="48"/>
    </location>
</feature>
<accession>A0A844B4V2</accession>
<dbReference type="EMBL" id="WJPO01000001">
    <property type="protein sequence ID" value="MRH19374.1"/>
    <property type="molecule type" value="Genomic_DNA"/>
</dbReference>
<sequence>MAVAIVLFSVLTGALSAGVAAFVWEAGILGIALAYWLGGMAGAMALMLRAALLPDAGGECCGDARSARVTA</sequence>
<dbReference type="AlphaFoldDB" id="A0A844B4V2"/>
<reference evidence="2 3" key="1">
    <citation type="submission" date="2019-11" db="EMBL/GenBank/DDBJ databases">
        <title>Draft Whole-Genome sequence of the marine photosynthetic bacterium Rhodovulum strictum DSM 11289.</title>
        <authorList>
            <person name="Kyndt J.A."/>
            <person name="Meyer T.E."/>
        </authorList>
    </citation>
    <scope>NUCLEOTIDE SEQUENCE [LARGE SCALE GENOMIC DNA]</scope>
    <source>
        <strain evidence="2 3">DSM 11289</strain>
    </source>
</reference>
<evidence type="ECO:0000256" key="1">
    <source>
        <dbReference type="SAM" id="Phobius"/>
    </source>
</evidence>
<keyword evidence="1" id="KW-1133">Transmembrane helix</keyword>
<organism evidence="2 3">
    <name type="scientific">Rhodovulum strictum</name>
    <dbReference type="NCBI Taxonomy" id="58314"/>
    <lineage>
        <taxon>Bacteria</taxon>
        <taxon>Pseudomonadati</taxon>
        <taxon>Pseudomonadota</taxon>
        <taxon>Alphaproteobacteria</taxon>
        <taxon>Rhodobacterales</taxon>
        <taxon>Paracoccaceae</taxon>
        <taxon>Rhodovulum</taxon>
    </lineage>
</organism>
<keyword evidence="1" id="KW-0472">Membrane</keyword>
<dbReference type="RefSeq" id="WP_153746706.1">
    <property type="nucleotide sequence ID" value="NZ_BAAADI010000002.1"/>
</dbReference>
<comment type="caution">
    <text evidence="2">The sequence shown here is derived from an EMBL/GenBank/DDBJ whole genome shotgun (WGS) entry which is preliminary data.</text>
</comment>
<keyword evidence="3" id="KW-1185">Reference proteome</keyword>
<dbReference type="Proteomes" id="UP000466730">
    <property type="component" value="Unassembled WGS sequence"/>
</dbReference>
<evidence type="ECO:0000313" key="2">
    <source>
        <dbReference type="EMBL" id="MRH19374.1"/>
    </source>
</evidence>
<dbReference type="OrthoDB" id="7875068at2"/>
<gene>
    <name evidence="2" type="ORF">GH815_00080</name>
</gene>
<protein>
    <submittedName>
        <fullName evidence="2">Uncharacterized protein</fullName>
    </submittedName>
</protein>
<name>A0A844B4V2_9RHOB</name>
<proteinExistence type="predicted"/>
<keyword evidence="1" id="KW-0812">Transmembrane</keyword>